<evidence type="ECO:0000256" key="4">
    <source>
        <dbReference type="ARBA" id="ARBA00022777"/>
    </source>
</evidence>
<sequence>MSNFKIIVASDSVGETGELVTKACLSQFKIDSPDNVIDRYPYVDNQDDVDDVIDLAKSKNALVVYTLITPSLRKYMAAELDREDISYIDVMGPLMDEISNATGLEPYNEPGRVHRLDEDYFKKIEAIEFAVKYDDGKDTSGLEKADIILLGVSRTSKTPLSQFLALKKYKVMNVPLVPEVKPPAELFEVDPDKCVALRINPDTLNKIRKERLSQLGLKDTAMYANSTRIEDELTYFDEIIGKIGCPVIDVSDKAIEETANAIMKYVDSESNIRG</sequence>
<comment type="function">
    <text evidence="5">Bifunctional serine/threonine kinase and phosphorylase involved in the regulation of the pyruvate, phosphate dikinase (PPDK) by catalyzing its phosphorylation/dephosphorylation.</text>
</comment>
<comment type="similarity">
    <text evidence="5">Belongs to the pyruvate, phosphate/water dikinase regulatory protein family. PDRP subfamily.</text>
</comment>
<evidence type="ECO:0000256" key="1">
    <source>
        <dbReference type="ARBA" id="ARBA00022527"/>
    </source>
</evidence>
<keyword evidence="4 5" id="KW-0418">Kinase</keyword>
<comment type="catalytic activity">
    <reaction evidence="5">
        <text>N(tele)-phospho-L-histidyl/L-threonyl-[pyruvate, phosphate dikinase] + ADP = N(tele)-phospho-L-histidyl/O-phospho-L-threonyl-[pyruvate, phosphate dikinase] + AMP + H(+)</text>
        <dbReference type="Rhea" id="RHEA:43692"/>
        <dbReference type="Rhea" id="RHEA-COMP:10650"/>
        <dbReference type="Rhea" id="RHEA-COMP:10651"/>
        <dbReference type="ChEBI" id="CHEBI:15378"/>
        <dbReference type="ChEBI" id="CHEBI:30013"/>
        <dbReference type="ChEBI" id="CHEBI:61977"/>
        <dbReference type="ChEBI" id="CHEBI:83586"/>
        <dbReference type="ChEBI" id="CHEBI:456215"/>
        <dbReference type="ChEBI" id="CHEBI:456216"/>
        <dbReference type="EC" id="2.7.11.32"/>
    </reaction>
</comment>
<dbReference type="InterPro" id="IPR026565">
    <property type="entry name" value="PPDK_reg"/>
</dbReference>
<proteinExistence type="inferred from homology"/>
<dbReference type="InterPro" id="IPR005177">
    <property type="entry name" value="Kinase-pyrophosphorylase"/>
</dbReference>
<dbReference type="EMBL" id="CCSE01000001">
    <property type="protein sequence ID" value="CDZ99991.1"/>
    <property type="molecule type" value="Genomic_DNA"/>
</dbReference>
<dbReference type="RefSeq" id="WP_035808614.1">
    <property type="nucleotide sequence ID" value="NZ_CCSE01000001.1"/>
</dbReference>
<keyword evidence="2 5" id="KW-0808">Transferase</keyword>
<gene>
    <name evidence="6" type="primary">yqfL</name>
    <name evidence="6" type="ORF">BN1048_00759</name>
</gene>
<dbReference type="STRING" id="1461582.BN1048_00759"/>
<dbReference type="GO" id="GO:0004674">
    <property type="term" value="F:protein serine/threonine kinase activity"/>
    <property type="evidence" value="ECO:0007669"/>
    <property type="project" value="UniProtKB-UniRule"/>
</dbReference>
<dbReference type="OrthoDB" id="9782201at2"/>
<dbReference type="EC" id="2.7.4.27" evidence="5"/>
<keyword evidence="7" id="KW-1185">Reference proteome</keyword>
<dbReference type="eggNOG" id="COG1806">
    <property type="taxonomic scope" value="Bacteria"/>
</dbReference>
<reference evidence="6 7" key="1">
    <citation type="submission" date="2014-07" db="EMBL/GenBank/DDBJ databases">
        <authorList>
            <person name="Urmite Genomes Urmite Genomes"/>
        </authorList>
    </citation>
    <scope>NUCLEOTIDE SEQUENCE [LARGE SCALE GENOMIC DNA]</scope>
    <source>
        <strain evidence="6 7">13MG44_air</strain>
    </source>
</reference>
<protein>
    <recommendedName>
        <fullName evidence="5">Putative pyruvate, phosphate dikinase regulatory protein</fullName>
        <shortName evidence="5">PPDK regulatory protein</shortName>
        <ecNumber evidence="5">2.7.11.32</ecNumber>
        <ecNumber evidence="5">2.7.4.27</ecNumber>
    </recommendedName>
</protein>
<comment type="catalytic activity">
    <reaction evidence="5">
        <text>N(tele)-phospho-L-histidyl/O-phospho-L-threonyl-[pyruvate, phosphate dikinase] + phosphate + H(+) = N(tele)-phospho-L-histidyl/L-threonyl-[pyruvate, phosphate dikinase] + diphosphate</text>
        <dbReference type="Rhea" id="RHEA:43696"/>
        <dbReference type="Rhea" id="RHEA-COMP:10650"/>
        <dbReference type="Rhea" id="RHEA-COMP:10651"/>
        <dbReference type="ChEBI" id="CHEBI:15378"/>
        <dbReference type="ChEBI" id="CHEBI:30013"/>
        <dbReference type="ChEBI" id="CHEBI:33019"/>
        <dbReference type="ChEBI" id="CHEBI:43474"/>
        <dbReference type="ChEBI" id="CHEBI:61977"/>
        <dbReference type="ChEBI" id="CHEBI:83586"/>
        <dbReference type="EC" id="2.7.4.27"/>
    </reaction>
</comment>
<dbReference type="EC" id="2.7.11.32" evidence="5"/>
<dbReference type="PANTHER" id="PTHR31756:SF3">
    <property type="entry name" value="PYRUVATE, PHOSPHATE DIKINASE REGULATORY PROTEIN 1, CHLOROPLASTIC"/>
    <property type="match status" value="1"/>
</dbReference>
<evidence type="ECO:0000313" key="6">
    <source>
        <dbReference type="EMBL" id="CDZ99991.1"/>
    </source>
</evidence>
<keyword evidence="6" id="KW-0670">Pyruvate</keyword>
<dbReference type="AlphaFoldDB" id="A0A078M5K6"/>
<name>A0A078M5K6_9STAP</name>
<dbReference type="GO" id="GO:0005524">
    <property type="term" value="F:ATP binding"/>
    <property type="evidence" value="ECO:0007669"/>
    <property type="project" value="InterPro"/>
</dbReference>
<dbReference type="GO" id="GO:0016776">
    <property type="term" value="F:phosphotransferase activity, phosphate group as acceptor"/>
    <property type="evidence" value="ECO:0007669"/>
    <property type="project" value="UniProtKB-UniRule"/>
</dbReference>
<dbReference type="GO" id="GO:0043531">
    <property type="term" value="F:ADP binding"/>
    <property type="evidence" value="ECO:0007669"/>
    <property type="project" value="UniProtKB-UniRule"/>
</dbReference>
<evidence type="ECO:0000313" key="7">
    <source>
        <dbReference type="Proteomes" id="UP000044136"/>
    </source>
</evidence>
<dbReference type="PANTHER" id="PTHR31756">
    <property type="entry name" value="PYRUVATE, PHOSPHATE DIKINASE REGULATORY PROTEIN 1, CHLOROPLASTIC"/>
    <property type="match status" value="1"/>
</dbReference>
<dbReference type="Proteomes" id="UP000044136">
    <property type="component" value="Unassembled WGS sequence"/>
</dbReference>
<dbReference type="HOGENOM" id="CLU_046206_2_1_9"/>
<dbReference type="Pfam" id="PF03618">
    <property type="entry name" value="Kinase-PPPase"/>
    <property type="match status" value="1"/>
</dbReference>
<evidence type="ECO:0000256" key="2">
    <source>
        <dbReference type="ARBA" id="ARBA00022679"/>
    </source>
</evidence>
<evidence type="ECO:0000256" key="5">
    <source>
        <dbReference type="HAMAP-Rule" id="MF_00921"/>
    </source>
</evidence>
<keyword evidence="1 5" id="KW-0723">Serine/threonine-protein kinase</keyword>
<accession>A0A078M5K6</accession>
<evidence type="ECO:0000256" key="3">
    <source>
        <dbReference type="ARBA" id="ARBA00022741"/>
    </source>
</evidence>
<keyword evidence="3 5" id="KW-0547">Nucleotide-binding</keyword>
<dbReference type="HAMAP" id="MF_00921">
    <property type="entry name" value="PDRP"/>
    <property type="match status" value="1"/>
</dbReference>
<organism evidence="6 7">
    <name type="scientific">Jeotgalicoccus saudimassiliensis</name>
    <dbReference type="NCBI Taxonomy" id="1461582"/>
    <lineage>
        <taxon>Bacteria</taxon>
        <taxon>Bacillati</taxon>
        <taxon>Bacillota</taxon>
        <taxon>Bacilli</taxon>
        <taxon>Bacillales</taxon>
        <taxon>Staphylococcaceae</taxon>
        <taxon>Jeotgalicoccus</taxon>
    </lineage>
</organism>
<dbReference type="NCBIfam" id="NF003742">
    <property type="entry name" value="PRK05339.1"/>
    <property type="match status" value="1"/>
</dbReference>
<feature type="binding site" evidence="5">
    <location>
        <begin position="151"/>
        <end position="158"/>
    </location>
    <ligand>
        <name>ADP</name>
        <dbReference type="ChEBI" id="CHEBI:456216"/>
    </ligand>
</feature>